<dbReference type="InterPro" id="IPR025110">
    <property type="entry name" value="AMP-bd_C"/>
</dbReference>
<dbReference type="PANTHER" id="PTHR43767">
    <property type="entry name" value="LONG-CHAIN-FATTY-ACID--COA LIGASE"/>
    <property type="match status" value="1"/>
</dbReference>
<dbReference type="InterPro" id="IPR000873">
    <property type="entry name" value="AMP-dep_synth/lig_dom"/>
</dbReference>
<evidence type="ECO:0000313" key="3">
    <source>
        <dbReference type="EMBL" id="MFC6633070.1"/>
    </source>
</evidence>
<feature type="domain" description="AMP-binding enzyme C-terminal" evidence="2">
    <location>
        <begin position="479"/>
        <end position="554"/>
    </location>
</feature>
<name>A0ABW1YNS3_9GAMM</name>
<dbReference type="RefSeq" id="WP_193189456.1">
    <property type="nucleotide sequence ID" value="NZ_JACZFR010000007.1"/>
</dbReference>
<dbReference type="PROSITE" id="PS00455">
    <property type="entry name" value="AMP_BINDING"/>
    <property type="match status" value="1"/>
</dbReference>
<dbReference type="InterPro" id="IPR042099">
    <property type="entry name" value="ANL_N_sf"/>
</dbReference>
<dbReference type="Gene3D" id="3.40.50.12780">
    <property type="entry name" value="N-terminal domain of ligase-like"/>
    <property type="match status" value="1"/>
</dbReference>
<accession>A0ABW1YNS3</accession>
<keyword evidence="4" id="KW-1185">Reference proteome</keyword>
<dbReference type="Pfam" id="PF13193">
    <property type="entry name" value="AMP-binding_C"/>
    <property type="match status" value="1"/>
</dbReference>
<evidence type="ECO:0000313" key="4">
    <source>
        <dbReference type="Proteomes" id="UP001596425"/>
    </source>
</evidence>
<dbReference type="InterPro" id="IPR050237">
    <property type="entry name" value="ATP-dep_AMP-bd_enzyme"/>
</dbReference>
<proteinExistence type="predicted"/>
<dbReference type="EMBL" id="JBHSVR010000001">
    <property type="protein sequence ID" value="MFC6633070.1"/>
    <property type="molecule type" value="Genomic_DNA"/>
</dbReference>
<protein>
    <submittedName>
        <fullName evidence="3">AMP-binding protein</fullName>
    </submittedName>
</protein>
<evidence type="ECO:0000259" key="1">
    <source>
        <dbReference type="Pfam" id="PF00501"/>
    </source>
</evidence>
<dbReference type="Gene3D" id="3.30.300.30">
    <property type="match status" value="1"/>
</dbReference>
<dbReference type="SUPFAM" id="SSF56801">
    <property type="entry name" value="Acetyl-CoA synthetase-like"/>
    <property type="match status" value="1"/>
</dbReference>
<feature type="domain" description="AMP-dependent synthetase/ligase" evidence="1">
    <location>
        <begin position="34"/>
        <end position="424"/>
    </location>
</feature>
<comment type="caution">
    <text evidence="3">The sequence shown here is derived from an EMBL/GenBank/DDBJ whole genome shotgun (WGS) entry which is preliminary data.</text>
</comment>
<reference evidence="4" key="1">
    <citation type="journal article" date="2019" name="Int. J. Syst. Evol. Microbiol.">
        <title>The Global Catalogue of Microorganisms (GCM) 10K type strain sequencing project: providing services to taxonomists for standard genome sequencing and annotation.</title>
        <authorList>
            <consortium name="The Broad Institute Genomics Platform"/>
            <consortium name="The Broad Institute Genome Sequencing Center for Infectious Disease"/>
            <person name="Wu L."/>
            <person name="Ma J."/>
        </authorList>
    </citation>
    <scope>NUCLEOTIDE SEQUENCE [LARGE SCALE GENOMIC DNA]</scope>
    <source>
        <strain evidence="4">CGMCC 1.13718</strain>
    </source>
</reference>
<dbReference type="Pfam" id="PF00501">
    <property type="entry name" value="AMP-binding"/>
    <property type="match status" value="1"/>
</dbReference>
<gene>
    <name evidence="3" type="ORF">ACFQBM_07265</name>
</gene>
<organism evidence="3 4">
    <name type="scientific">Microbulbifer taiwanensis</name>
    <dbReference type="NCBI Taxonomy" id="986746"/>
    <lineage>
        <taxon>Bacteria</taxon>
        <taxon>Pseudomonadati</taxon>
        <taxon>Pseudomonadota</taxon>
        <taxon>Gammaproteobacteria</taxon>
        <taxon>Cellvibrionales</taxon>
        <taxon>Microbulbiferaceae</taxon>
        <taxon>Microbulbifer</taxon>
    </lineage>
</organism>
<dbReference type="InterPro" id="IPR045851">
    <property type="entry name" value="AMP-bd_C_sf"/>
</dbReference>
<sequence length="625" mass="67826">MNELPPLTLEAIRQYEQLPQQERFPLDTIPALLARAAERFAGDTAIEMLMTGERGEKPQSLSYGALFREVLKARQLLLQQGFRRGQVLSLLLPTLPEAQILAFAAQCGGIVNPLNPLLEVEHLAGILNATGSRVLAVCAATLAPEIWVGVPALLERCPGVEQLLVIGPSGRCVDIPERVQVLDYRARMDACLPEALVELPAADDVAAYFHTGGTTGRPKIAKLTQRNFAFVAEQMSGITGLPRHRLFNGLPLFHIYGAMVAGLASLANGNCVLHLTPRGFRNPLVLENFWHLVAAHRANTVPLVPTLFNLLLDADIDGLDLSCLVEIGSGAAPLPAGLKRRFERRFGLRIVEGYGMTESCCLISRCPGSSAPESHTAPVGSVGLRLPYTDLQVASLVDGGVFTSPNGEVGSILIRGPNVFAGYLDEADNRGAWHTDDKGHRWFDTGDCGYLDSDGRLTITGRAKDLIIRGGHNIDPQLIEEPLRRHRDIAEVVAVGMPDVRAGELPVVFVQPRPGAEPDAEALLQFAAEVIGERAAVPKRVFLLEQMPLTAVGKIFKPELRRLALQAAARERLRGAQLDACVTAIVEAGQLRLEVKVDSYWAAEVETLLGQFAVCLKMIEQTENT</sequence>
<dbReference type="InterPro" id="IPR020845">
    <property type="entry name" value="AMP-binding_CS"/>
</dbReference>
<evidence type="ECO:0000259" key="2">
    <source>
        <dbReference type="Pfam" id="PF13193"/>
    </source>
</evidence>
<dbReference type="PANTHER" id="PTHR43767:SF1">
    <property type="entry name" value="NONRIBOSOMAL PEPTIDE SYNTHASE PES1 (EUROFUNG)-RELATED"/>
    <property type="match status" value="1"/>
</dbReference>
<dbReference type="Proteomes" id="UP001596425">
    <property type="component" value="Unassembled WGS sequence"/>
</dbReference>